<name>A0AAI9YGC8_9PEZI</name>
<organism evidence="2 3">
    <name type="scientific">Colletotrichum costaricense</name>
    <dbReference type="NCBI Taxonomy" id="1209916"/>
    <lineage>
        <taxon>Eukaryota</taxon>
        <taxon>Fungi</taxon>
        <taxon>Dikarya</taxon>
        <taxon>Ascomycota</taxon>
        <taxon>Pezizomycotina</taxon>
        <taxon>Sordariomycetes</taxon>
        <taxon>Hypocreomycetidae</taxon>
        <taxon>Glomerellales</taxon>
        <taxon>Glomerellaceae</taxon>
        <taxon>Colletotrichum</taxon>
        <taxon>Colletotrichum acutatum species complex</taxon>
    </lineage>
</organism>
<keyword evidence="3" id="KW-1185">Reference proteome</keyword>
<sequence>MGATVRATTTRISQRHAGASGRLSTKALSMKMESP</sequence>
<gene>
    <name evidence="2" type="ORF">CCOS01_15822</name>
</gene>
<comment type="caution">
    <text evidence="2">The sequence shown here is derived from an EMBL/GenBank/DDBJ whole genome shotgun (WGS) entry which is preliminary data.</text>
</comment>
<protein>
    <submittedName>
        <fullName evidence="2">Uncharacterized protein</fullName>
    </submittedName>
</protein>
<dbReference type="AlphaFoldDB" id="A0AAI9YGC8"/>
<proteinExistence type="predicted"/>
<dbReference type="Proteomes" id="UP001240678">
    <property type="component" value="Unassembled WGS sequence"/>
</dbReference>
<dbReference type="RefSeq" id="XP_060305341.1">
    <property type="nucleotide sequence ID" value="XM_060463960.1"/>
</dbReference>
<dbReference type="EMBL" id="MOOE01000026">
    <property type="protein sequence ID" value="KAK1508161.1"/>
    <property type="molecule type" value="Genomic_DNA"/>
</dbReference>
<feature type="region of interest" description="Disordered" evidence="1">
    <location>
        <begin position="1"/>
        <end position="35"/>
    </location>
</feature>
<accession>A0AAI9YGC8</accession>
<reference evidence="2 3" key="1">
    <citation type="submission" date="2016-10" db="EMBL/GenBank/DDBJ databases">
        <title>The genome sequence of Colletotrichum fioriniae PJ7.</title>
        <authorList>
            <person name="Baroncelli R."/>
        </authorList>
    </citation>
    <scope>NUCLEOTIDE SEQUENCE [LARGE SCALE GENOMIC DNA]</scope>
    <source>
        <strain evidence="2 3">IMI 309622</strain>
    </source>
</reference>
<evidence type="ECO:0000313" key="2">
    <source>
        <dbReference type="EMBL" id="KAK1508161.1"/>
    </source>
</evidence>
<evidence type="ECO:0000256" key="1">
    <source>
        <dbReference type="SAM" id="MobiDB-lite"/>
    </source>
</evidence>
<dbReference type="GeneID" id="85347507"/>
<evidence type="ECO:0000313" key="3">
    <source>
        <dbReference type="Proteomes" id="UP001240678"/>
    </source>
</evidence>
<feature type="compositionally biased region" description="Polar residues" evidence="1">
    <location>
        <begin position="1"/>
        <end position="12"/>
    </location>
</feature>